<evidence type="ECO:0000313" key="2">
    <source>
        <dbReference type="Proteomes" id="UP001458880"/>
    </source>
</evidence>
<comment type="caution">
    <text evidence="1">The sequence shown here is derived from an EMBL/GenBank/DDBJ whole genome shotgun (WGS) entry which is preliminary data.</text>
</comment>
<protein>
    <recommendedName>
        <fullName evidence="3">Gag-pol polyprotein</fullName>
    </recommendedName>
</protein>
<organism evidence="1 2">
    <name type="scientific">Popillia japonica</name>
    <name type="common">Japanese beetle</name>
    <dbReference type="NCBI Taxonomy" id="7064"/>
    <lineage>
        <taxon>Eukaryota</taxon>
        <taxon>Metazoa</taxon>
        <taxon>Ecdysozoa</taxon>
        <taxon>Arthropoda</taxon>
        <taxon>Hexapoda</taxon>
        <taxon>Insecta</taxon>
        <taxon>Pterygota</taxon>
        <taxon>Neoptera</taxon>
        <taxon>Endopterygota</taxon>
        <taxon>Coleoptera</taxon>
        <taxon>Polyphaga</taxon>
        <taxon>Scarabaeiformia</taxon>
        <taxon>Scarabaeidae</taxon>
        <taxon>Rutelinae</taxon>
        <taxon>Popillia</taxon>
    </lineage>
</organism>
<sequence length="139" mass="16102">MANVNITEKFGIMQFDENKTIESIEANTFSEENRLGYIDNDTENGENKTDDTQYIDQMKNLKNNQRMTQRSEKVHARKTSHQDMIITTFHALSAEAFVDDIPESLEGAQNKSDYAKWKEAVDEEMDCLIKNKTWTVVDK</sequence>
<name>A0AAW1IDP6_POPJA</name>
<dbReference type="Proteomes" id="UP001458880">
    <property type="component" value="Unassembled WGS sequence"/>
</dbReference>
<dbReference type="EMBL" id="JASPKY010000630">
    <property type="protein sequence ID" value="KAK9687667.1"/>
    <property type="molecule type" value="Genomic_DNA"/>
</dbReference>
<proteinExistence type="predicted"/>
<keyword evidence="2" id="KW-1185">Reference proteome</keyword>
<gene>
    <name evidence="1" type="ORF">QE152_g36096</name>
</gene>
<evidence type="ECO:0008006" key="3">
    <source>
        <dbReference type="Google" id="ProtNLM"/>
    </source>
</evidence>
<evidence type="ECO:0000313" key="1">
    <source>
        <dbReference type="EMBL" id="KAK9687667.1"/>
    </source>
</evidence>
<dbReference type="AlphaFoldDB" id="A0AAW1IDP6"/>
<accession>A0AAW1IDP6</accession>
<reference evidence="1 2" key="1">
    <citation type="journal article" date="2024" name="BMC Genomics">
        <title>De novo assembly and annotation of Popillia japonica's genome with initial clues to its potential as an invasive pest.</title>
        <authorList>
            <person name="Cucini C."/>
            <person name="Boschi S."/>
            <person name="Funari R."/>
            <person name="Cardaioli E."/>
            <person name="Iannotti N."/>
            <person name="Marturano G."/>
            <person name="Paoli F."/>
            <person name="Bruttini M."/>
            <person name="Carapelli A."/>
            <person name="Frati F."/>
            <person name="Nardi F."/>
        </authorList>
    </citation>
    <scope>NUCLEOTIDE SEQUENCE [LARGE SCALE GENOMIC DNA]</scope>
    <source>
        <strain evidence="1">DMR45628</strain>
    </source>
</reference>